<evidence type="ECO:0000313" key="1">
    <source>
        <dbReference type="EMBL" id="TSL89832.1"/>
    </source>
</evidence>
<proteinExistence type="predicted"/>
<dbReference type="AlphaFoldDB" id="A0A556U1P5"/>
<dbReference type="EMBL" id="VCAZ01000038">
    <property type="protein sequence ID" value="TSL89832.1"/>
    <property type="molecule type" value="Genomic_DNA"/>
</dbReference>
<reference evidence="1 2" key="1">
    <citation type="journal article" date="2019" name="Genome Biol. Evol.">
        <title>Whole-Genome Sequencing of the Giant Devil Catfish, Bagarius yarrelli.</title>
        <authorList>
            <person name="Jiang W."/>
            <person name="Lv Y."/>
            <person name="Cheng L."/>
            <person name="Yang K."/>
            <person name="Chao B."/>
            <person name="Wang X."/>
            <person name="Li Y."/>
            <person name="Pan X."/>
            <person name="You X."/>
            <person name="Zhang Y."/>
            <person name="Yang J."/>
            <person name="Li J."/>
            <person name="Zhang X."/>
            <person name="Liu S."/>
            <person name="Sun C."/>
            <person name="Yang J."/>
            <person name="Shi Q."/>
        </authorList>
    </citation>
    <scope>NUCLEOTIDE SEQUENCE [LARGE SCALE GENOMIC DNA]</scope>
    <source>
        <strain evidence="1">JWS20170419001</strain>
        <tissue evidence="1">Muscle</tissue>
    </source>
</reference>
<sequence length="82" mass="9306">MYLILESPSCVSTGYFDKAEQEKFCPFLIKLSSQSGVDVCLKEKLNTVLVALTRRGRSSDAHARTERFLYRWITAQKMPSSA</sequence>
<dbReference type="Proteomes" id="UP000319801">
    <property type="component" value="Unassembled WGS sequence"/>
</dbReference>
<keyword evidence="2" id="KW-1185">Reference proteome</keyword>
<accession>A0A556U1P5</accession>
<organism evidence="1 2">
    <name type="scientific">Bagarius yarrelli</name>
    <name type="common">Goonch</name>
    <name type="synonym">Bagrus yarrelli</name>
    <dbReference type="NCBI Taxonomy" id="175774"/>
    <lineage>
        <taxon>Eukaryota</taxon>
        <taxon>Metazoa</taxon>
        <taxon>Chordata</taxon>
        <taxon>Craniata</taxon>
        <taxon>Vertebrata</taxon>
        <taxon>Euteleostomi</taxon>
        <taxon>Actinopterygii</taxon>
        <taxon>Neopterygii</taxon>
        <taxon>Teleostei</taxon>
        <taxon>Ostariophysi</taxon>
        <taxon>Siluriformes</taxon>
        <taxon>Sisoridae</taxon>
        <taxon>Sisorinae</taxon>
        <taxon>Bagarius</taxon>
    </lineage>
</organism>
<protein>
    <submittedName>
        <fullName evidence="1">Uncharacterized protein</fullName>
    </submittedName>
</protein>
<gene>
    <name evidence="1" type="ORF">Baya_7321</name>
</gene>
<evidence type="ECO:0000313" key="2">
    <source>
        <dbReference type="Proteomes" id="UP000319801"/>
    </source>
</evidence>
<name>A0A556U1P5_BAGYA</name>
<comment type="caution">
    <text evidence="1">The sequence shown here is derived from an EMBL/GenBank/DDBJ whole genome shotgun (WGS) entry which is preliminary data.</text>
</comment>